<dbReference type="AlphaFoldDB" id="A0A832GNA8"/>
<protein>
    <recommendedName>
        <fullName evidence="2">Prenyltransferase alpha-alpha toroid domain-containing protein</fullName>
    </recommendedName>
</protein>
<evidence type="ECO:0000256" key="1">
    <source>
        <dbReference type="ARBA" id="ARBA00022737"/>
    </source>
</evidence>
<dbReference type="CDD" id="cd00688">
    <property type="entry name" value="ISOPREN_C2_like"/>
    <property type="match status" value="1"/>
</dbReference>
<dbReference type="InterPro" id="IPR001330">
    <property type="entry name" value="Prenyltrans"/>
</dbReference>
<dbReference type="Gene3D" id="1.50.10.20">
    <property type="match status" value="1"/>
</dbReference>
<dbReference type="Pfam" id="PF00432">
    <property type="entry name" value="Prenyltrans"/>
    <property type="match status" value="2"/>
</dbReference>
<accession>A0A832GNA8</accession>
<comment type="caution">
    <text evidence="3">The sequence shown here is derived from an EMBL/GenBank/DDBJ whole genome shotgun (WGS) entry which is preliminary data.</text>
</comment>
<dbReference type="GO" id="GO:0003824">
    <property type="term" value="F:catalytic activity"/>
    <property type="evidence" value="ECO:0007669"/>
    <property type="project" value="InterPro"/>
</dbReference>
<gene>
    <name evidence="3" type="ORF">ENT73_01905</name>
</gene>
<name>A0A832GNA8_9BACT</name>
<reference evidence="3" key="1">
    <citation type="journal article" date="2020" name="mSystems">
        <title>Genome- and Community-Level Interaction Insights into Carbon Utilization and Element Cycling Functions of Hydrothermarchaeota in Hydrothermal Sediment.</title>
        <authorList>
            <person name="Zhou Z."/>
            <person name="Liu Y."/>
            <person name="Xu W."/>
            <person name="Pan J."/>
            <person name="Luo Z.H."/>
            <person name="Li M."/>
        </authorList>
    </citation>
    <scope>NUCLEOTIDE SEQUENCE [LARGE SCALE GENOMIC DNA]</scope>
    <source>
        <strain evidence="3">SpSt-605</strain>
    </source>
</reference>
<dbReference type="InterPro" id="IPR008930">
    <property type="entry name" value="Terpenoid_cyclase/PrenylTrfase"/>
</dbReference>
<sequence length="251" mass="28851">MSLNLNKSKGFLLSRFKEDEGAFGATPLLPPTLEDTFFAIVALKYLQPEFLKEKRLKLLNFLNKASEKSQEKIEHLFQILKICELLEISPTEPFMTKTKEFLTHFIPLPELPPFSLYALWNLGMFFSNKELSLKIQEKVPRYQIKTLEDLYYLGGIDQEIWHKHYEVIIKSQNGDGGFGFYPGTTSFLENTYYALKILHEISSEERPVARGLDFIRACFNGDGGFGRKPGGISYLTTTSMAIEILYLYKGF</sequence>
<proteinExistence type="predicted"/>
<dbReference type="EMBL" id="DSZU01000029">
    <property type="protein sequence ID" value="HGV54831.1"/>
    <property type="molecule type" value="Genomic_DNA"/>
</dbReference>
<feature type="domain" description="Prenyltransferase alpha-alpha toroid" evidence="2">
    <location>
        <begin position="14"/>
        <end position="68"/>
    </location>
</feature>
<dbReference type="SUPFAM" id="SSF48239">
    <property type="entry name" value="Terpenoid cyclases/Protein prenyltransferases"/>
    <property type="match status" value="1"/>
</dbReference>
<evidence type="ECO:0000259" key="2">
    <source>
        <dbReference type="Pfam" id="PF00432"/>
    </source>
</evidence>
<evidence type="ECO:0000313" key="3">
    <source>
        <dbReference type="EMBL" id="HGV54831.1"/>
    </source>
</evidence>
<keyword evidence="1" id="KW-0677">Repeat</keyword>
<organism evidence="3">
    <name type="scientific">Caldimicrobium thiodismutans</name>
    <dbReference type="NCBI Taxonomy" id="1653476"/>
    <lineage>
        <taxon>Bacteria</taxon>
        <taxon>Pseudomonadati</taxon>
        <taxon>Thermodesulfobacteriota</taxon>
        <taxon>Thermodesulfobacteria</taxon>
        <taxon>Thermodesulfobacteriales</taxon>
        <taxon>Thermodesulfobacteriaceae</taxon>
        <taxon>Caldimicrobium</taxon>
    </lineage>
</organism>
<feature type="domain" description="Prenyltransferase alpha-alpha toroid" evidence="2">
    <location>
        <begin position="194"/>
        <end position="248"/>
    </location>
</feature>